<organism evidence="2 3">
    <name type="scientific">Bradyrhizobium japonicum</name>
    <dbReference type="NCBI Taxonomy" id="375"/>
    <lineage>
        <taxon>Bacteria</taxon>
        <taxon>Pseudomonadati</taxon>
        <taxon>Pseudomonadota</taxon>
        <taxon>Alphaproteobacteria</taxon>
        <taxon>Hyphomicrobiales</taxon>
        <taxon>Nitrobacteraceae</taxon>
        <taxon>Bradyrhizobium</taxon>
    </lineage>
</organism>
<feature type="region of interest" description="Disordered" evidence="1">
    <location>
        <begin position="139"/>
        <end position="168"/>
    </location>
</feature>
<evidence type="ECO:0000256" key="1">
    <source>
        <dbReference type="SAM" id="MobiDB-lite"/>
    </source>
</evidence>
<gene>
    <name evidence="2" type="ORF">BKD09_07815</name>
</gene>
<sequence length="168" mass="18955">MWRQRRPQGDGVETFRPEQHILQPVRIKARPALDVELRKIEPACDDLFAVILAEIDAVLAAERAVWKRDLRDEHHLMPGRSLVHKNVLHHQRLARDGDVHAELFAKFPHERSSPALAKLDLAAERAHALDPPRIVTHLGSQQPAASSQQPAASSRPPRQCRPSATTRM</sequence>
<evidence type="ECO:0000313" key="3">
    <source>
        <dbReference type="Proteomes" id="UP000181962"/>
    </source>
</evidence>
<proteinExistence type="predicted"/>
<protein>
    <submittedName>
        <fullName evidence="2">Uncharacterized protein</fullName>
    </submittedName>
</protein>
<dbReference type="Proteomes" id="UP000181962">
    <property type="component" value="Chromosome"/>
</dbReference>
<dbReference type="EMBL" id="CP017637">
    <property type="protein sequence ID" value="APG08230.1"/>
    <property type="molecule type" value="Genomic_DNA"/>
</dbReference>
<accession>A0A1L3F4L3</accession>
<evidence type="ECO:0000313" key="2">
    <source>
        <dbReference type="EMBL" id="APG08230.1"/>
    </source>
</evidence>
<feature type="compositionally biased region" description="Low complexity" evidence="1">
    <location>
        <begin position="140"/>
        <end position="157"/>
    </location>
</feature>
<reference evidence="2 3" key="1">
    <citation type="submission" date="2016-11" db="EMBL/GenBank/DDBJ databases">
        <title>Complete Genome Sequence of Bradyrhizobium sp. strain J5, an isolated from soybean nodule in Hokkaido.</title>
        <authorList>
            <person name="Kanehara K."/>
        </authorList>
    </citation>
    <scope>NUCLEOTIDE SEQUENCE [LARGE SCALE GENOMIC DNA]</scope>
    <source>
        <strain evidence="2 3">J5</strain>
    </source>
</reference>
<dbReference type="AlphaFoldDB" id="A0A1L3F4L3"/>
<name>A0A1L3F4L3_BRAJP</name>